<dbReference type="InterPro" id="IPR057733">
    <property type="entry name" value="UBE2O-like_SH3-B"/>
</dbReference>
<dbReference type="Gene3D" id="3.10.110.10">
    <property type="entry name" value="Ubiquitin Conjugating Enzyme"/>
    <property type="match status" value="1"/>
</dbReference>
<dbReference type="Proteomes" id="UP000275408">
    <property type="component" value="Unassembled WGS sequence"/>
</dbReference>
<keyword evidence="2" id="KW-0833">Ubl conjugation pathway</keyword>
<organism evidence="5 6">
    <name type="scientific">Pocillopora damicornis</name>
    <name type="common">Cauliflower coral</name>
    <name type="synonym">Millepora damicornis</name>
    <dbReference type="NCBI Taxonomy" id="46731"/>
    <lineage>
        <taxon>Eukaryota</taxon>
        <taxon>Metazoa</taxon>
        <taxon>Cnidaria</taxon>
        <taxon>Anthozoa</taxon>
        <taxon>Hexacorallia</taxon>
        <taxon>Scleractinia</taxon>
        <taxon>Astrocoeniina</taxon>
        <taxon>Pocilloporidae</taxon>
        <taxon>Pocillopora</taxon>
    </lineage>
</organism>
<dbReference type="AlphaFoldDB" id="A0A3M6U3Q4"/>
<evidence type="ECO:0000313" key="6">
    <source>
        <dbReference type="Proteomes" id="UP000275408"/>
    </source>
</evidence>
<dbReference type="SMART" id="SM00212">
    <property type="entry name" value="UBCc"/>
    <property type="match status" value="1"/>
</dbReference>
<dbReference type="Pfam" id="PF00179">
    <property type="entry name" value="UQ_con"/>
    <property type="match status" value="1"/>
</dbReference>
<feature type="region of interest" description="Disordered" evidence="3">
    <location>
        <begin position="1054"/>
        <end position="1082"/>
    </location>
</feature>
<proteinExistence type="predicted"/>
<dbReference type="PROSITE" id="PS50127">
    <property type="entry name" value="UBC_2"/>
    <property type="match status" value="1"/>
</dbReference>
<dbReference type="PANTHER" id="PTHR46116:SF15">
    <property type="entry name" value="(E3-INDEPENDENT) E2 UBIQUITIN-CONJUGATING ENZYME"/>
    <property type="match status" value="1"/>
</dbReference>
<comment type="caution">
    <text evidence="5">The sequence shown here is derived from an EMBL/GenBank/DDBJ whole genome shotgun (WGS) entry which is preliminary data.</text>
</comment>
<keyword evidence="6" id="KW-1185">Reference proteome</keyword>
<dbReference type="GO" id="GO:0061631">
    <property type="term" value="F:ubiquitin conjugating enzyme activity"/>
    <property type="evidence" value="ECO:0007669"/>
    <property type="project" value="TreeGrafter"/>
</dbReference>
<feature type="region of interest" description="Disordered" evidence="3">
    <location>
        <begin position="316"/>
        <end position="452"/>
    </location>
</feature>
<feature type="compositionally biased region" description="Acidic residues" evidence="3">
    <location>
        <begin position="441"/>
        <end position="452"/>
    </location>
</feature>
<sequence>MAETTGIYAEDIVKNSQGIVGLVLEDAEETSDESDSEEEALKKGHIVVCWYPSGNEETLSLTKVKLADRSLLPGDVVKFSDVQKGTQKGFVCNVEVVASVNVLVANQNFHNVDCKELSPLQEFVPGLPVSLGPWLGIVTEVYRKIVLRIKNGSRCSLEGEQASMIYDTSDQRDEDSPFYSASFYPGQKVAGPSRAFKEAKWLSGVKPVIHNQAQIKGTVEEASIIACDVDWQICGACQNNFQEDECLKPPDPTVTQEQLHRLLVANRFRHASVQIGDKAFYTLKARDLRLAASGGNFSSKQESFDDENTEGLEVLSERAPTNPVSDSQIDGCSVHKQETSNSGKAELGDSQESTTTGASASLSSGGSSGSFYSAESESKNSSSSTSVTSLCDSNLPAPTETSSITKDPSASQASETGLAQSGANQVDTHDEQPHTTGSDSAEADADADEDSDGLEVVIPKVKGANIAGALKHDSGLSHGVRYPTKRRKKRLRRKRKVAPPLQVKVGDKVCVEVSNTCTTVDVIWQDGSKQEKVLSTDLIPVFHLDELEFFPGDYVSDKRENADSSKYGVVLTADHQSRLCYIKWFSRDGEELSVERDVSVYDITEHTDFVFSVGDVVVRMARDDYENEGDQNSDTTTSCIGQVTRVDDEGSVSIRWVDGTVSKVKPQELYKFDTEDDGQLSSDGSTMASDDEWETTSGESTEEDGPIDIMDHVPRHGSSAGEEENVDREVLQEANNRINEIVSNTNPAFMTFENVPEEHIYFHTTFQAQNPGRFLSCLRKEMALLMFSLPAGIIVRGYENRVDILRVMITGPVGTPYEHGLFVFDVRLPPDYPASPPVFYYLSQCSGRLNPNLYEDGKVCVSLLGTWAGRGSEVWTSKSNVLQVLVSIQGLILCSEPYYNEAGYEKQRGTAQGLENSRLYNEMVLLKLVQSMEKLVTKPPSGLEKEILQHFAHHGARMIQKFKRWIDLFHEQETTLSECENGDPKDYVAAGELRHIEETVHDVIVAEATRTKSVPGCDNEQMLNGHSSAGRLEPNEGQGQNELVKNCVAENDVTNEANDPEGKGASCLDPSPEGKTSKTENESVCQGATSWEKIGPDYPLFPLSRGFCLSLRRALESFQKALDKAVLKP</sequence>
<feature type="compositionally biased region" description="Polar residues" evidence="3">
    <location>
        <begin position="679"/>
        <end position="688"/>
    </location>
</feature>
<dbReference type="SUPFAM" id="SSF54495">
    <property type="entry name" value="UBC-like"/>
    <property type="match status" value="1"/>
</dbReference>
<dbReference type="PANTHER" id="PTHR46116">
    <property type="entry name" value="(E3-INDEPENDENT) E2 UBIQUITIN-CONJUGATING ENZYME"/>
    <property type="match status" value="1"/>
</dbReference>
<dbReference type="Pfam" id="PF23046">
    <property type="entry name" value="tSH3-B_UBE2O"/>
    <property type="match status" value="1"/>
</dbReference>
<feature type="region of interest" description="Disordered" evidence="3">
    <location>
        <begin position="1015"/>
        <end position="1038"/>
    </location>
</feature>
<dbReference type="OMA" id="WVKGFED"/>
<dbReference type="STRING" id="46731.A0A3M6U3Q4"/>
<dbReference type="InterPro" id="IPR000608">
    <property type="entry name" value="UBC"/>
</dbReference>
<accession>A0A3M6U3Q4</accession>
<dbReference type="CDD" id="cd23837">
    <property type="entry name" value="UBCc_UBE2O"/>
    <property type="match status" value="1"/>
</dbReference>
<dbReference type="Pfam" id="PF23044">
    <property type="entry name" value="SH3-C_UBE2O"/>
    <property type="match status" value="1"/>
</dbReference>
<evidence type="ECO:0000313" key="5">
    <source>
        <dbReference type="EMBL" id="RMX48209.1"/>
    </source>
</evidence>
<name>A0A3M6U3Q4_POCDA</name>
<dbReference type="InterPro" id="IPR057735">
    <property type="entry name" value="UBE2O-like_tSH3-B"/>
</dbReference>
<feature type="compositionally biased region" description="Acidic residues" evidence="3">
    <location>
        <begin position="689"/>
        <end position="706"/>
    </location>
</feature>
<dbReference type="OrthoDB" id="47801at2759"/>
<feature type="domain" description="UBC core" evidence="4">
    <location>
        <begin position="773"/>
        <end position="933"/>
    </location>
</feature>
<feature type="compositionally biased region" description="Low complexity" evidence="3">
    <location>
        <begin position="352"/>
        <end position="393"/>
    </location>
</feature>
<evidence type="ECO:0000259" key="4">
    <source>
        <dbReference type="PROSITE" id="PS50127"/>
    </source>
</evidence>
<reference evidence="5 6" key="1">
    <citation type="journal article" date="2018" name="Sci. Rep.">
        <title>Comparative analysis of the Pocillopora damicornis genome highlights role of immune system in coral evolution.</title>
        <authorList>
            <person name="Cunning R."/>
            <person name="Bay R.A."/>
            <person name="Gillette P."/>
            <person name="Baker A.C."/>
            <person name="Traylor-Knowles N."/>
        </authorList>
    </citation>
    <scope>NUCLEOTIDE SEQUENCE [LARGE SCALE GENOMIC DNA]</scope>
    <source>
        <strain evidence="5">RSMAS</strain>
        <tissue evidence="5">Whole animal</tissue>
    </source>
</reference>
<feature type="region of interest" description="Disordered" evidence="3">
    <location>
        <begin position="672"/>
        <end position="726"/>
    </location>
</feature>
<dbReference type="InterPro" id="IPR016135">
    <property type="entry name" value="UBQ-conjugating_enzyme/RWD"/>
</dbReference>
<dbReference type="EMBL" id="RCHS01002303">
    <property type="protein sequence ID" value="RMX48209.1"/>
    <property type="molecule type" value="Genomic_DNA"/>
</dbReference>
<keyword evidence="1" id="KW-0808">Transferase</keyword>
<protein>
    <recommendedName>
        <fullName evidence="4">UBC core domain-containing protein</fullName>
    </recommendedName>
</protein>
<evidence type="ECO:0000256" key="2">
    <source>
        <dbReference type="ARBA" id="ARBA00022786"/>
    </source>
</evidence>
<feature type="region of interest" description="Disordered" evidence="3">
    <location>
        <begin position="474"/>
        <end position="497"/>
    </location>
</feature>
<gene>
    <name evidence="5" type="ORF">pdam_00005410</name>
</gene>
<feature type="compositionally biased region" description="Polar residues" evidence="3">
    <location>
        <begin position="399"/>
        <end position="426"/>
    </location>
</feature>
<dbReference type="Pfam" id="PF23043">
    <property type="entry name" value="SH3-B_UBE2O"/>
    <property type="match status" value="1"/>
</dbReference>
<evidence type="ECO:0000256" key="3">
    <source>
        <dbReference type="SAM" id="MobiDB-lite"/>
    </source>
</evidence>
<evidence type="ECO:0000256" key="1">
    <source>
        <dbReference type="ARBA" id="ARBA00022679"/>
    </source>
</evidence>
<dbReference type="FunFam" id="3.10.110.10:FF:000136">
    <property type="entry name" value="Predicted protein"/>
    <property type="match status" value="1"/>
</dbReference>
<feature type="compositionally biased region" description="Basic residues" evidence="3">
    <location>
        <begin position="483"/>
        <end position="497"/>
    </location>
</feature>
<dbReference type="InterPro" id="IPR057734">
    <property type="entry name" value="UBE2O-like_SH3-C"/>
</dbReference>